<dbReference type="InterPro" id="IPR006153">
    <property type="entry name" value="Cation/H_exchanger_TM"/>
</dbReference>
<comment type="caution">
    <text evidence="13">The sequence shown here is derived from an EMBL/GenBank/DDBJ whole genome shotgun (WGS) entry which is preliminary data.</text>
</comment>
<dbReference type="GO" id="GO:0006813">
    <property type="term" value="P:potassium ion transport"/>
    <property type="evidence" value="ECO:0007669"/>
    <property type="project" value="UniProtKB-KW"/>
</dbReference>
<dbReference type="GO" id="GO:0015297">
    <property type="term" value="F:antiporter activity"/>
    <property type="evidence" value="ECO:0007669"/>
    <property type="project" value="InterPro"/>
</dbReference>
<proteinExistence type="inferred from homology"/>
<comment type="subcellular location">
    <subcellularLocation>
        <location evidence="1">Membrane</location>
        <topology evidence="1">Multi-pass membrane protein</topology>
    </subcellularLocation>
</comment>
<evidence type="ECO:0000256" key="3">
    <source>
        <dbReference type="ARBA" id="ARBA00022538"/>
    </source>
</evidence>
<feature type="transmembrane region" description="Helical" evidence="10">
    <location>
        <begin position="345"/>
        <end position="368"/>
    </location>
</feature>
<dbReference type="AlphaFoldDB" id="A0AAN9IHM6"/>
<feature type="transmembrane region" description="Helical" evidence="10">
    <location>
        <begin position="230"/>
        <end position="247"/>
    </location>
</feature>
<evidence type="ECO:0008006" key="15">
    <source>
        <dbReference type="Google" id="ProtNLM"/>
    </source>
</evidence>
<dbReference type="InterPro" id="IPR038770">
    <property type="entry name" value="Na+/solute_symporter_sf"/>
</dbReference>
<feature type="transmembrane region" description="Helical" evidence="10">
    <location>
        <begin position="38"/>
        <end position="58"/>
    </location>
</feature>
<comment type="similarity">
    <text evidence="9">Belongs to the monovalent cation:proton antiporter 2 (CPA2) transporter (TC 2.A.37) family. CHX (TC 2.A.37.4) subfamily.</text>
</comment>
<keyword evidence="7" id="KW-0406">Ion transport</keyword>
<organism evidence="13 14">
    <name type="scientific">Crotalaria pallida</name>
    <name type="common">Smooth rattlebox</name>
    <name type="synonym">Crotalaria striata</name>
    <dbReference type="NCBI Taxonomy" id="3830"/>
    <lineage>
        <taxon>Eukaryota</taxon>
        <taxon>Viridiplantae</taxon>
        <taxon>Streptophyta</taxon>
        <taxon>Embryophyta</taxon>
        <taxon>Tracheophyta</taxon>
        <taxon>Spermatophyta</taxon>
        <taxon>Magnoliopsida</taxon>
        <taxon>eudicotyledons</taxon>
        <taxon>Gunneridae</taxon>
        <taxon>Pentapetalae</taxon>
        <taxon>rosids</taxon>
        <taxon>fabids</taxon>
        <taxon>Fabales</taxon>
        <taxon>Fabaceae</taxon>
        <taxon>Papilionoideae</taxon>
        <taxon>50 kb inversion clade</taxon>
        <taxon>genistoids sensu lato</taxon>
        <taxon>core genistoids</taxon>
        <taxon>Crotalarieae</taxon>
        <taxon>Crotalaria</taxon>
    </lineage>
</organism>
<name>A0AAN9IHM6_CROPI</name>
<dbReference type="PANTHER" id="PTHR32468:SF108">
    <property type="entry name" value="CATION_H(+) ANTIPORTER 15-LIKE"/>
    <property type="match status" value="1"/>
</dbReference>
<evidence type="ECO:0000256" key="6">
    <source>
        <dbReference type="ARBA" id="ARBA00022989"/>
    </source>
</evidence>
<dbReference type="InterPro" id="IPR057290">
    <property type="entry name" value="CHX17_C"/>
</dbReference>
<keyword evidence="8 10" id="KW-0472">Membrane</keyword>
<keyword evidence="2" id="KW-0813">Transport</keyword>
<evidence type="ECO:0000313" key="14">
    <source>
        <dbReference type="Proteomes" id="UP001372338"/>
    </source>
</evidence>
<dbReference type="GO" id="GO:0006885">
    <property type="term" value="P:regulation of pH"/>
    <property type="evidence" value="ECO:0007669"/>
    <property type="project" value="TreeGrafter"/>
</dbReference>
<feature type="transmembrane region" description="Helical" evidence="10">
    <location>
        <begin position="411"/>
        <end position="432"/>
    </location>
</feature>
<evidence type="ECO:0000256" key="4">
    <source>
        <dbReference type="ARBA" id="ARBA00022692"/>
    </source>
</evidence>
<keyword evidence="5" id="KW-0630">Potassium</keyword>
<evidence type="ECO:0000256" key="8">
    <source>
        <dbReference type="ARBA" id="ARBA00023136"/>
    </source>
</evidence>
<dbReference type="PANTHER" id="PTHR32468">
    <property type="entry name" value="CATION/H + ANTIPORTER"/>
    <property type="match status" value="1"/>
</dbReference>
<feature type="transmembrane region" description="Helical" evidence="10">
    <location>
        <begin position="380"/>
        <end position="399"/>
    </location>
</feature>
<evidence type="ECO:0000256" key="7">
    <source>
        <dbReference type="ARBA" id="ARBA00023065"/>
    </source>
</evidence>
<feature type="transmembrane region" description="Helical" evidence="10">
    <location>
        <begin position="268"/>
        <end position="297"/>
    </location>
</feature>
<feature type="domain" description="Cation/H(+) antiporter C-terminal" evidence="12">
    <location>
        <begin position="630"/>
        <end position="787"/>
    </location>
</feature>
<sequence length="792" mass="88705">MEKKSTFNDSKDPLHVCFRKDRGVGSLGVFVGDNPFQFLLPVTLCQLIAILVASRVVFHVLRPLKTPKFICSLTAGILLGPSFLGKNKRFLEIFYPTMQLSVILAIGRLGIVYFIFSVTLKMDILATLRGVKRCWIFGVIPFLSAYLVMTTVLDIYKPIGDLDTTKSIFVFPHIITLSSVPVISQVLQELNLVTTELGQISLSSIMVAEIMQWTAISFQHDFSKNNGNSGLFLIKIFGGVLCGIFIIRPTMKMITRRIPVGQQLNEIYVVMILLGALLSAGLAQALGLTFIFGPTIYGLVIPNGPPLASTILDKSETIISEFLMPFFFAYFGLNTDLTKIHNWKLSIVFQCILMVGILVKVIACVLLAPTYNISPNHGMALGLIFSIKGMSELLFFSALKKSRAIKDPIFSQLVLYVVLATSICALFINVLYKHHSRVLKSPTIVKGRVRTLHNTPENLEFNIISCVHNDGNVHSMIALLDALHPRIESPICVHVIHLIELSGQFTPILLPMNKKNKKSLSINYPNTNAICRAFENYSNNSSGPVTILSYINVAPYNSMHKAVCNLAEDNSVPFLIIPFHENDQSLGNHTHAFIRELNINFLASARCTVGVLVDRYLRLGLSISKLYFHVGIFFIGGIDDREALSLGIRMLERMNMRVTLLRFVMNNSNTSQIDKDLMLKENKEEKELERMMDESLVDEFKGKKYNNDNVVFHEFVVEDCIQLLELIRGIIEKDYDLVMVGKRHNLGDLTDEEMSNFMDNTEQLGIVGDMLVSTEFCNGIIPVLVLQCAEKC</sequence>
<keyword evidence="4 10" id="KW-0812">Transmembrane</keyword>
<keyword evidence="14" id="KW-1185">Reference proteome</keyword>
<evidence type="ECO:0000256" key="1">
    <source>
        <dbReference type="ARBA" id="ARBA00004141"/>
    </source>
</evidence>
<evidence type="ECO:0000313" key="13">
    <source>
        <dbReference type="EMBL" id="KAK7281198.1"/>
    </source>
</evidence>
<dbReference type="Proteomes" id="UP001372338">
    <property type="component" value="Unassembled WGS sequence"/>
</dbReference>
<dbReference type="Pfam" id="PF00999">
    <property type="entry name" value="Na_H_Exchanger"/>
    <property type="match status" value="1"/>
</dbReference>
<dbReference type="GO" id="GO:0012505">
    <property type="term" value="C:endomembrane system"/>
    <property type="evidence" value="ECO:0007669"/>
    <property type="project" value="TreeGrafter"/>
</dbReference>
<evidence type="ECO:0000259" key="12">
    <source>
        <dbReference type="Pfam" id="PF23259"/>
    </source>
</evidence>
<evidence type="ECO:0000256" key="9">
    <source>
        <dbReference type="ARBA" id="ARBA00038341"/>
    </source>
</evidence>
<dbReference type="GO" id="GO:0016020">
    <property type="term" value="C:membrane"/>
    <property type="evidence" value="ECO:0007669"/>
    <property type="project" value="UniProtKB-SubCell"/>
</dbReference>
<dbReference type="Gene3D" id="1.20.1530.20">
    <property type="match status" value="1"/>
</dbReference>
<keyword evidence="6 10" id="KW-1133">Transmembrane helix</keyword>
<dbReference type="EMBL" id="JAYWIO010000002">
    <property type="protein sequence ID" value="KAK7281198.1"/>
    <property type="molecule type" value="Genomic_DNA"/>
</dbReference>
<protein>
    <recommendedName>
        <fullName evidence="15">Cation/H+ exchanger domain-containing protein</fullName>
    </recommendedName>
</protein>
<feature type="transmembrane region" description="Helical" evidence="10">
    <location>
        <begin position="135"/>
        <end position="156"/>
    </location>
</feature>
<feature type="transmembrane region" description="Helical" evidence="10">
    <location>
        <begin position="93"/>
        <end position="115"/>
    </location>
</feature>
<gene>
    <name evidence="13" type="ORF">RIF29_08970</name>
</gene>
<dbReference type="Pfam" id="PF23259">
    <property type="entry name" value="CHX17_C"/>
    <property type="match status" value="1"/>
</dbReference>
<evidence type="ECO:0000256" key="2">
    <source>
        <dbReference type="ARBA" id="ARBA00022448"/>
    </source>
</evidence>
<dbReference type="InterPro" id="IPR050794">
    <property type="entry name" value="CPA2_transporter"/>
</dbReference>
<feature type="transmembrane region" description="Helical" evidence="10">
    <location>
        <begin position="317"/>
        <end position="333"/>
    </location>
</feature>
<feature type="domain" description="Cation/H+ exchanger transmembrane" evidence="11">
    <location>
        <begin position="53"/>
        <end position="423"/>
    </location>
</feature>
<evidence type="ECO:0000259" key="11">
    <source>
        <dbReference type="Pfam" id="PF00999"/>
    </source>
</evidence>
<keyword evidence="3" id="KW-0633">Potassium transport</keyword>
<dbReference type="GO" id="GO:1902600">
    <property type="term" value="P:proton transmembrane transport"/>
    <property type="evidence" value="ECO:0007669"/>
    <property type="project" value="InterPro"/>
</dbReference>
<accession>A0AAN9IHM6</accession>
<evidence type="ECO:0000256" key="10">
    <source>
        <dbReference type="SAM" id="Phobius"/>
    </source>
</evidence>
<reference evidence="13 14" key="1">
    <citation type="submission" date="2024-01" db="EMBL/GenBank/DDBJ databases">
        <title>The genomes of 5 underutilized Papilionoideae crops provide insights into root nodulation and disease resistanc.</title>
        <authorList>
            <person name="Yuan L."/>
        </authorList>
    </citation>
    <scope>NUCLEOTIDE SEQUENCE [LARGE SCALE GENOMIC DNA]</scope>
    <source>
        <strain evidence="13">ZHUSHIDOU_FW_LH</strain>
        <tissue evidence="13">Leaf</tissue>
    </source>
</reference>
<evidence type="ECO:0000256" key="5">
    <source>
        <dbReference type="ARBA" id="ARBA00022958"/>
    </source>
</evidence>